<sequence length="87" mass="9409">MVVSAAHMRKVARNPWTVITSPSGDVHLGATSQPYNEQASTLRGAFLFLSIKKKKEKIFNSLPGFQVGHGFATRAALAAKRVRNGVS</sequence>
<name>Q47D63_DECAR</name>
<organism evidence="1">
    <name type="scientific">Dechloromonas aromatica (strain RCB)</name>
    <dbReference type="NCBI Taxonomy" id="159087"/>
    <lineage>
        <taxon>Bacteria</taxon>
        <taxon>Pseudomonadati</taxon>
        <taxon>Pseudomonadota</taxon>
        <taxon>Betaproteobacteria</taxon>
        <taxon>Rhodocyclales</taxon>
        <taxon>Azonexaceae</taxon>
        <taxon>Dechloromonas</taxon>
    </lineage>
</organism>
<dbReference type="HOGENOM" id="CLU_2478154_0_0_4"/>
<dbReference type="KEGG" id="dar:Daro_2483"/>
<proteinExistence type="predicted"/>
<dbReference type="AlphaFoldDB" id="Q47D63"/>
<gene>
    <name evidence="1" type="ordered locus">Daro_2483</name>
</gene>
<accession>Q47D63</accession>
<dbReference type="STRING" id="159087.Daro_2483"/>
<evidence type="ECO:0000313" key="1">
    <source>
        <dbReference type="EMBL" id="AAZ47218.1"/>
    </source>
</evidence>
<protein>
    <submittedName>
        <fullName evidence="1">Uncharacterized protein</fullName>
    </submittedName>
</protein>
<dbReference type="EMBL" id="CP000089">
    <property type="protein sequence ID" value="AAZ47218.1"/>
    <property type="molecule type" value="Genomic_DNA"/>
</dbReference>
<reference evidence="1" key="1">
    <citation type="submission" date="2005-08" db="EMBL/GenBank/DDBJ databases">
        <title>Complete sequence of Dechloromonas aromatica RCB.</title>
        <authorList>
            <person name="Salinero K.K."/>
            <person name="Copeland A."/>
            <person name="Lucas S."/>
            <person name="Lapidus A."/>
            <person name="Barry K."/>
            <person name="Detter J.C."/>
            <person name="Glavina T."/>
            <person name="Hammon N."/>
            <person name="Israni S."/>
            <person name="Pitluck S."/>
            <person name="Di Bartolo G."/>
            <person name="Trong S."/>
            <person name="Schmutz J."/>
            <person name="Larimer F."/>
            <person name="Land M."/>
            <person name="Ivanova N."/>
            <person name="Richardson P."/>
        </authorList>
    </citation>
    <scope>NUCLEOTIDE SEQUENCE</scope>
    <source>
        <strain evidence="1">RCB</strain>
    </source>
</reference>